<evidence type="ECO:0000313" key="2">
    <source>
        <dbReference type="Proteomes" id="UP001057402"/>
    </source>
</evidence>
<dbReference type="Proteomes" id="UP001057402">
    <property type="component" value="Chromosome 6"/>
</dbReference>
<protein>
    <submittedName>
        <fullName evidence="1">Uncharacterized protein</fullName>
    </submittedName>
</protein>
<comment type="caution">
    <text evidence="1">The sequence shown here is derived from an EMBL/GenBank/DDBJ whole genome shotgun (WGS) entry which is preliminary data.</text>
</comment>
<keyword evidence="2" id="KW-1185">Reference proteome</keyword>
<gene>
    <name evidence="1" type="ORF">MLD38_023362</name>
</gene>
<reference evidence="2" key="1">
    <citation type="journal article" date="2023" name="Front. Plant Sci.">
        <title>Chromosomal-level genome assembly of Melastoma candidum provides insights into trichome evolution.</title>
        <authorList>
            <person name="Zhong Y."/>
            <person name="Wu W."/>
            <person name="Sun C."/>
            <person name="Zou P."/>
            <person name="Liu Y."/>
            <person name="Dai S."/>
            <person name="Zhou R."/>
        </authorList>
    </citation>
    <scope>NUCLEOTIDE SEQUENCE [LARGE SCALE GENOMIC DNA]</scope>
</reference>
<organism evidence="1 2">
    <name type="scientific">Melastoma candidum</name>
    <dbReference type="NCBI Taxonomy" id="119954"/>
    <lineage>
        <taxon>Eukaryota</taxon>
        <taxon>Viridiplantae</taxon>
        <taxon>Streptophyta</taxon>
        <taxon>Embryophyta</taxon>
        <taxon>Tracheophyta</taxon>
        <taxon>Spermatophyta</taxon>
        <taxon>Magnoliopsida</taxon>
        <taxon>eudicotyledons</taxon>
        <taxon>Gunneridae</taxon>
        <taxon>Pentapetalae</taxon>
        <taxon>rosids</taxon>
        <taxon>malvids</taxon>
        <taxon>Myrtales</taxon>
        <taxon>Melastomataceae</taxon>
        <taxon>Melastomatoideae</taxon>
        <taxon>Melastomateae</taxon>
        <taxon>Melastoma</taxon>
    </lineage>
</organism>
<proteinExistence type="predicted"/>
<dbReference type="EMBL" id="CM042885">
    <property type="protein sequence ID" value="KAI4367651.1"/>
    <property type="molecule type" value="Genomic_DNA"/>
</dbReference>
<sequence>MENCCSSEVRSGPTVKLTLRDGKLREFMCSVTASRVLEESPGCFVCDSDEMEFGSIFSEVDGDEELPPDQLYFVLLKVSLHCPILPAEMAGKASLALDMGDGGVICSCLGRSKIDPSTAPTPCNKEMGDEHISMECASGGCKDCSGREWVGAKATSVYNDGASAWGELVFLSNLSIIQD</sequence>
<name>A0ACB9QMA1_9MYRT</name>
<accession>A0ACB9QMA1</accession>
<evidence type="ECO:0000313" key="1">
    <source>
        <dbReference type="EMBL" id="KAI4367651.1"/>
    </source>
</evidence>